<accession>A0A3D3TNA1</accession>
<dbReference type="EMBL" id="DQBS01000122">
    <property type="protein sequence ID" value="HCO69943.1"/>
    <property type="molecule type" value="Genomic_DNA"/>
</dbReference>
<comment type="similarity">
    <text evidence="1">Belongs to the leucine-binding protein family.</text>
</comment>
<dbReference type="AlphaFoldDB" id="A0A3D3TNA1"/>
<dbReference type="Gene3D" id="3.40.50.2300">
    <property type="match status" value="2"/>
</dbReference>
<dbReference type="PANTHER" id="PTHR30483">
    <property type="entry name" value="LEUCINE-SPECIFIC-BINDING PROTEIN"/>
    <property type="match status" value="1"/>
</dbReference>
<sequence>MKRALLVLLVVAVTTFVAFAATPIKIGAVVPLGDITGDQSAKAMKLAVEEINAAGGLLGRPLELIVVDSELKPEKGAAAIEKLATMDKVDFFVGGMSSSVHLAQIPVMKRYQKITIWSGAASYLCENAVGPDADWYFHLHPWDYQQGASYGLGWTELAEAYPDIVIEKIFLAYEEGGFGSASHESYLVLQSQADQGEGTWAAVMSDYMGVSFKSAALGGGDYRAMLQQAKAYDPDLFVWAGYDADALPMLQQAKEVGFAPKFFVGAPPGWPAHFGDSPLAEGVTLYGMWAPTINKVSATAEHFWNAYIEKYNEEPATYFAPLGYTNIYFLAEGIKAAGTLEKAALIKALEEVEYASPIGEVLKMAPSNVIKHQGFTAQKILQWQGGEQQVIWPLDLKTAEPMYPFPSWEGR</sequence>
<dbReference type="SUPFAM" id="SSF53822">
    <property type="entry name" value="Periplasmic binding protein-like I"/>
    <property type="match status" value="1"/>
</dbReference>
<protein>
    <submittedName>
        <fullName evidence="5">ABC transporter substrate-binding protein</fullName>
    </submittedName>
</protein>
<evidence type="ECO:0000256" key="3">
    <source>
        <dbReference type="SAM" id="SignalP"/>
    </source>
</evidence>
<evidence type="ECO:0000313" key="5">
    <source>
        <dbReference type="EMBL" id="HCO69943.1"/>
    </source>
</evidence>
<dbReference type="Pfam" id="PF13458">
    <property type="entry name" value="Peripla_BP_6"/>
    <property type="match status" value="1"/>
</dbReference>
<reference evidence="5 6" key="1">
    <citation type="journal article" date="2018" name="Nat. Biotechnol.">
        <title>A standardized bacterial taxonomy based on genome phylogeny substantially revises the tree of life.</title>
        <authorList>
            <person name="Parks D.H."/>
            <person name="Chuvochina M."/>
            <person name="Waite D.W."/>
            <person name="Rinke C."/>
            <person name="Skarshewski A."/>
            <person name="Chaumeil P.A."/>
            <person name="Hugenholtz P."/>
        </authorList>
    </citation>
    <scope>NUCLEOTIDE SEQUENCE [LARGE SCALE GENOMIC DNA]</scope>
    <source>
        <strain evidence="5">UBA9905</strain>
    </source>
</reference>
<name>A0A3D3TNA1_9BACT</name>
<comment type="caution">
    <text evidence="5">The sequence shown here is derived from an EMBL/GenBank/DDBJ whole genome shotgun (WGS) entry which is preliminary data.</text>
</comment>
<evidence type="ECO:0000259" key="4">
    <source>
        <dbReference type="Pfam" id="PF13458"/>
    </source>
</evidence>
<organism evidence="5 6">
    <name type="scientific">Mesotoga infera</name>
    <dbReference type="NCBI Taxonomy" id="1236046"/>
    <lineage>
        <taxon>Bacteria</taxon>
        <taxon>Thermotogati</taxon>
        <taxon>Thermotogota</taxon>
        <taxon>Thermotogae</taxon>
        <taxon>Kosmotogales</taxon>
        <taxon>Kosmotogaceae</taxon>
        <taxon>Mesotoga</taxon>
    </lineage>
</organism>
<feature type="signal peptide" evidence="3">
    <location>
        <begin position="1"/>
        <end position="20"/>
    </location>
</feature>
<dbReference type="InterPro" id="IPR051010">
    <property type="entry name" value="BCAA_transport"/>
</dbReference>
<feature type="domain" description="Leucine-binding protein" evidence="4">
    <location>
        <begin position="23"/>
        <end position="375"/>
    </location>
</feature>
<dbReference type="Proteomes" id="UP000264215">
    <property type="component" value="Unassembled WGS sequence"/>
</dbReference>
<dbReference type="PANTHER" id="PTHR30483:SF6">
    <property type="entry name" value="PERIPLASMIC BINDING PROTEIN OF ABC TRANSPORTER FOR NATURAL AMINO ACIDS"/>
    <property type="match status" value="1"/>
</dbReference>
<feature type="chain" id="PRO_5018130111" evidence="3">
    <location>
        <begin position="21"/>
        <end position="411"/>
    </location>
</feature>
<keyword evidence="2 3" id="KW-0732">Signal</keyword>
<evidence type="ECO:0000313" key="6">
    <source>
        <dbReference type="Proteomes" id="UP000264215"/>
    </source>
</evidence>
<gene>
    <name evidence="5" type="ORF">DIT26_05080</name>
</gene>
<proteinExistence type="inferred from homology"/>
<dbReference type="InterPro" id="IPR028082">
    <property type="entry name" value="Peripla_BP_I"/>
</dbReference>
<dbReference type="InterPro" id="IPR028081">
    <property type="entry name" value="Leu-bd"/>
</dbReference>
<evidence type="ECO:0000256" key="2">
    <source>
        <dbReference type="ARBA" id="ARBA00022729"/>
    </source>
</evidence>
<evidence type="ECO:0000256" key="1">
    <source>
        <dbReference type="ARBA" id="ARBA00010062"/>
    </source>
</evidence>